<evidence type="ECO:0000256" key="6">
    <source>
        <dbReference type="ARBA" id="ARBA00022777"/>
    </source>
</evidence>
<keyword evidence="6 11" id="KW-0418">Kinase</keyword>
<accession>A0ABW0A6I8</accession>
<dbReference type="InterPro" id="IPR011712">
    <property type="entry name" value="Sig_transdc_His_kin_sub3_dim/P"/>
</dbReference>
<keyword evidence="8" id="KW-0902">Two-component regulatory system</keyword>
<dbReference type="Gene3D" id="1.20.5.1930">
    <property type="match status" value="1"/>
</dbReference>
<protein>
    <recommendedName>
        <fullName evidence="2">histidine kinase</fullName>
        <ecNumber evidence="2">2.7.13.3</ecNumber>
    </recommendedName>
</protein>
<evidence type="ECO:0000256" key="2">
    <source>
        <dbReference type="ARBA" id="ARBA00012438"/>
    </source>
</evidence>
<feature type="transmembrane region" description="Helical" evidence="9">
    <location>
        <begin position="172"/>
        <end position="191"/>
    </location>
</feature>
<organism evidence="11 12">
    <name type="scientific">Streptomyces aureoversilis</name>
    <dbReference type="NCBI Taxonomy" id="67277"/>
    <lineage>
        <taxon>Bacteria</taxon>
        <taxon>Bacillati</taxon>
        <taxon>Actinomycetota</taxon>
        <taxon>Actinomycetes</taxon>
        <taxon>Kitasatosporales</taxon>
        <taxon>Streptomycetaceae</taxon>
        <taxon>Streptomyces</taxon>
    </lineage>
</organism>
<keyword evidence="9" id="KW-0812">Transmembrane</keyword>
<feature type="transmembrane region" description="Helical" evidence="9">
    <location>
        <begin position="124"/>
        <end position="152"/>
    </location>
</feature>
<dbReference type="Proteomes" id="UP001596222">
    <property type="component" value="Unassembled WGS sequence"/>
</dbReference>
<name>A0ABW0A6I8_9ACTN</name>
<reference evidence="12" key="1">
    <citation type="journal article" date="2019" name="Int. J. Syst. Evol. Microbiol.">
        <title>The Global Catalogue of Microorganisms (GCM) 10K type strain sequencing project: providing services to taxonomists for standard genome sequencing and annotation.</title>
        <authorList>
            <consortium name="The Broad Institute Genomics Platform"/>
            <consortium name="The Broad Institute Genome Sequencing Center for Infectious Disease"/>
            <person name="Wu L."/>
            <person name="Ma J."/>
        </authorList>
    </citation>
    <scope>NUCLEOTIDE SEQUENCE [LARGE SCALE GENOMIC DNA]</scope>
    <source>
        <strain evidence="12">CGMCC 4.1641</strain>
    </source>
</reference>
<feature type="domain" description="Signal transduction histidine kinase subgroup 3 dimerisation and phosphoacceptor" evidence="10">
    <location>
        <begin position="227"/>
        <end position="291"/>
    </location>
</feature>
<gene>
    <name evidence="11" type="ORF">ACFPP6_26870</name>
</gene>
<dbReference type="InterPro" id="IPR036890">
    <property type="entry name" value="HATPase_C_sf"/>
</dbReference>
<keyword evidence="4" id="KW-0808">Transferase</keyword>
<evidence type="ECO:0000313" key="11">
    <source>
        <dbReference type="EMBL" id="MFC5148299.1"/>
    </source>
</evidence>
<dbReference type="InterPro" id="IPR050482">
    <property type="entry name" value="Sensor_HK_TwoCompSys"/>
</dbReference>
<keyword evidence="5" id="KW-0547">Nucleotide-binding</keyword>
<dbReference type="PANTHER" id="PTHR24421">
    <property type="entry name" value="NITRATE/NITRITE SENSOR PROTEIN NARX-RELATED"/>
    <property type="match status" value="1"/>
</dbReference>
<dbReference type="Gene3D" id="3.30.565.10">
    <property type="entry name" value="Histidine kinase-like ATPase, C-terminal domain"/>
    <property type="match status" value="1"/>
</dbReference>
<dbReference type="EMBL" id="JBHSKJ010000017">
    <property type="protein sequence ID" value="MFC5148299.1"/>
    <property type="molecule type" value="Genomic_DNA"/>
</dbReference>
<evidence type="ECO:0000256" key="9">
    <source>
        <dbReference type="SAM" id="Phobius"/>
    </source>
</evidence>
<evidence type="ECO:0000256" key="5">
    <source>
        <dbReference type="ARBA" id="ARBA00022741"/>
    </source>
</evidence>
<comment type="caution">
    <text evidence="11">The sequence shown here is derived from an EMBL/GenBank/DDBJ whole genome shotgun (WGS) entry which is preliminary data.</text>
</comment>
<dbReference type="EC" id="2.7.13.3" evidence="2"/>
<keyword evidence="7" id="KW-0067">ATP-binding</keyword>
<evidence type="ECO:0000259" key="10">
    <source>
        <dbReference type="Pfam" id="PF07730"/>
    </source>
</evidence>
<dbReference type="GO" id="GO:0016301">
    <property type="term" value="F:kinase activity"/>
    <property type="evidence" value="ECO:0007669"/>
    <property type="project" value="UniProtKB-KW"/>
</dbReference>
<dbReference type="Pfam" id="PF07730">
    <property type="entry name" value="HisKA_3"/>
    <property type="match status" value="1"/>
</dbReference>
<keyword evidence="3" id="KW-0597">Phosphoprotein</keyword>
<dbReference type="RefSeq" id="WP_382047398.1">
    <property type="nucleotide sequence ID" value="NZ_JBHSKJ010000017.1"/>
</dbReference>
<evidence type="ECO:0000256" key="8">
    <source>
        <dbReference type="ARBA" id="ARBA00023012"/>
    </source>
</evidence>
<dbReference type="SUPFAM" id="SSF55874">
    <property type="entry name" value="ATPase domain of HSP90 chaperone/DNA topoisomerase II/histidine kinase"/>
    <property type="match status" value="1"/>
</dbReference>
<sequence>MRTLIPPRFAADSRKGRLSSRLSSGLTGCLTDWLHAFLGAAVVGLPPLTVAAPVVAATPAAWPGPVRAVLLLVLWAALCAAAGRSRLARSASVRLANRLLGTALPAPGSESSGRPHRLRTGAWLVLHALLGGASVAASGLLLMAAVALPAVWLGGGDRIILLQPVDVAGGRAGAWTLPGAALLLALACCVAKGTSALFKRLAPPLLGPLPAERLAALEGQVRVLAQRNRLAQELHDSIGHTLTASTIQAAVAKELVDTDPAAARRALTGLEEASRAAMDDLDHVLGILREGRAPTSPPFSLTDLHALVDRVRRTGTDVDTDITGDLAGVPATVSREAYRIVQEGLTNALRHGGRSAPIGLRVAATGAWLEMEVANRINRAARPMTHPLADRARRRRKGQGVTGITDRVHLLRGEVSVGPDASGTGWLLAVRIPLRSTP</sequence>
<keyword evidence="9" id="KW-0472">Membrane</keyword>
<feature type="transmembrane region" description="Helical" evidence="9">
    <location>
        <begin position="21"/>
        <end position="45"/>
    </location>
</feature>
<evidence type="ECO:0000256" key="7">
    <source>
        <dbReference type="ARBA" id="ARBA00022840"/>
    </source>
</evidence>
<keyword evidence="9" id="KW-1133">Transmembrane helix</keyword>
<comment type="catalytic activity">
    <reaction evidence="1">
        <text>ATP + protein L-histidine = ADP + protein N-phospho-L-histidine.</text>
        <dbReference type="EC" id="2.7.13.3"/>
    </reaction>
</comment>
<keyword evidence="12" id="KW-1185">Reference proteome</keyword>
<evidence type="ECO:0000256" key="4">
    <source>
        <dbReference type="ARBA" id="ARBA00022679"/>
    </source>
</evidence>
<evidence type="ECO:0000256" key="1">
    <source>
        <dbReference type="ARBA" id="ARBA00000085"/>
    </source>
</evidence>
<feature type="transmembrane region" description="Helical" evidence="9">
    <location>
        <begin position="65"/>
        <end position="83"/>
    </location>
</feature>
<dbReference type="PANTHER" id="PTHR24421:SF10">
    <property type="entry name" value="NITRATE_NITRITE SENSOR PROTEIN NARQ"/>
    <property type="match status" value="1"/>
</dbReference>
<evidence type="ECO:0000313" key="12">
    <source>
        <dbReference type="Proteomes" id="UP001596222"/>
    </source>
</evidence>
<proteinExistence type="predicted"/>
<evidence type="ECO:0000256" key="3">
    <source>
        <dbReference type="ARBA" id="ARBA00022553"/>
    </source>
</evidence>